<dbReference type="Gene3D" id="1.10.357.10">
    <property type="entry name" value="Tetracycline Repressor, domain 2"/>
    <property type="match status" value="1"/>
</dbReference>
<accession>A0A7K0CXE3</accession>
<evidence type="ECO:0000256" key="3">
    <source>
        <dbReference type="ARBA" id="ARBA00023163"/>
    </source>
</evidence>
<evidence type="ECO:0000313" key="7">
    <source>
        <dbReference type="Proteomes" id="UP000438448"/>
    </source>
</evidence>
<dbReference type="GO" id="GO:0000976">
    <property type="term" value="F:transcription cis-regulatory region binding"/>
    <property type="evidence" value="ECO:0007669"/>
    <property type="project" value="TreeGrafter"/>
</dbReference>
<keyword evidence="3" id="KW-0804">Transcription</keyword>
<dbReference type="InterPro" id="IPR050109">
    <property type="entry name" value="HTH-type_TetR-like_transc_reg"/>
</dbReference>
<feature type="domain" description="HTH tetR-type" evidence="5">
    <location>
        <begin position="19"/>
        <end position="79"/>
    </location>
</feature>
<dbReference type="InterPro" id="IPR001647">
    <property type="entry name" value="HTH_TetR"/>
</dbReference>
<keyword evidence="1" id="KW-0805">Transcription regulation</keyword>
<dbReference type="GO" id="GO:0003700">
    <property type="term" value="F:DNA-binding transcription factor activity"/>
    <property type="evidence" value="ECO:0007669"/>
    <property type="project" value="TreeGrafter"/>
</dbReference>
<proteinExistence type="predicted"/>
<organism evidence="6 7">
    <name type="scientific">Nocardia macrotermitis</name>
    <dbReference type="NCBI Taxonomy" id="2585198"/>
    <lineage>
        <taxon>Bacteria</taxon>
        <taxon>Bacillati</taxon>
        <taxon>Actinomycetota</taxon>
        <taxon>Actinomycetes</taxon>
        <taxon>Mycobacteriales</taxon>
        <taxon>Nocardiaceae</taxon>
        <taxon>Nocardia</taxon>
    </lineage>
</organism>
<feature type="DNA-binding region" description="H-T-H motif" evidence="4">
    <location>
        <begin position="42"/>
        <end position="61"/>
    </location>
</feature>
<dbReference type="SUPFAM" id="SSF46689">
    <property type="entry name" value="Homeodomain-like"/>
    <property type="match status" value="1"/>
</dbReference>
<gene>
    <name evidence="6" type="ORF">NRB20_06760</name>
</gene>
<dbReference type="PRINTS" id="PR00455">
    <property type="entry name" value="HTHTETR"/>
</dbReference>
<dbReference type="OrthoDB" id="6077212at2"/>
<reference evidence="6 7" key="1">
    <citation type="submission" date="2019-10" db="EMBL/GenBank/DDBJ databases">
        <title>Nocardia macrotermitis sp. nov. and Nocardia aurantia sp. nov., isolated from the gut of fungus growing-termite Macrotermes natalensis.</title>
        <authorList>
            <person name="Benndorf R."/>
            <person name="Schwitalla J."/>
            <person name="Martin K."/>
            <person name="De Beer W."/>
            <person name="Kaster A.-K."/>
            <person name="Vollmers J."/>
            <person name="Poulsen M."/>
            <person name="Beemelmanns C."/>
        </authorList>
    </citation>
    <scope>NUCLEOTIDE SEQUENCE [LARGE SCALE GENOMIC DNA]</scope>
    <source>
        <strain evidence="6 7">RB20</strain>
    </source>
</reference>
<dbReference type="RefSeq" id="WP_153407614.1">
    <property type="nucleotide sequence ID" value="NZ_WEGK01000001.1"/>
</dbReference>
<dbReference type="InterPro" id="IPR009057">
    <property type="entry name" value="Homeodomain-like_sf"/>
</dbReference>
<evidence type="ECO:0000256" key="1">
    <source>
        <dbReference type="ARBA" id="ARBA00023015"/>
    </source>
</evidence>
<evidence type="ECO:0000256" key="4">
    <source>
        <dbReference type="PROSITE-ProRule" id="PRU00335"/>
    </source>
</evidence>
<evidence type="ECO:0000313" key="6">
    <source>
        <dbReference type="EMBL" id="MQY17612.1"/>
    </source>
</evidence>
<keyword evidence="7" id="KW-1185">Reference proteome</keyword>
<protein>
    <recommendedName>
        <fullName evidence="5">HTH tetR-type domain-containing protein</fullName>
    </recommendedName>
</protein>
<dbReference type="AlphaFoldDB" id="A0A7K0CXE3"/>
<evidence type="ECO:0000259" key="5">
    <source>
        <dbReference type="PROSITE" id="PS50977"/>
    </source>
</evidence>
<dbReference type="EMBL" id="WEGK01000001">
    <property type="protein sequence ID" value="MQY17612.1"/>
    <property type="molecule type" value="Genomic_DNA"/>
</dbReference>
<dbReference type="Pfam" id="PF00440">
    <property type="entry name" value="TetR_N"/>
    <property type="match status" value="1"/>
</dbReference>
<dbReference type="PANTHER" id="PTHR30055:SF234">
    <property type="entry name" value="HTH-TYPE TRANSCRIPTIONAL REGULATOR BETI"/>
    <property type="match status" value="1"/>
</dbReference>
<dbReference type="PANTHER" id="PTHR30055">
    <property type="entry name" value="HTH-TYPE TRANSCRIPTIONAL REGULATOR RUTR"/>
    <property type="match status" value="1"/>
</dbReference>
<comment type="caution">
    <text evidence="6">The sequence shown here is derived from an EMBL/GenBank/DDBJ whole genome shotgun (WGS) entry which is preliminary data.</text>
</comment>
<keyword evidence="2 4" id="KW-0238">DNA-binding</keyword>
<dbReference type="PROSITE" id="PS50977">
    <property type="entry name" value="HTH_TETR_2"/>
    <property type="match status" value="1"/>
</dbReference>
<dbReference type="Proteomes" id="UP000438448">
    <property type="component" value="Unassembled WGS sequence"/>
</dbReference>
<sequence>MPDIEGLLGTLVDGLSRLDPTSRRIVTAARICFTDNGFGETTMQRIADAAGVGVATVYRRFGHKQHLVRLAIMDEALRLATRLAEVAEHTTGPEQTMTEVFVAFVHEAAAPKLLTRSIRESPAAGELTDFLTDADAVTMSRMLVTPHLQRWQTTGQIPADLDIAIVAELIARLIMSLIETPTSVIPLQDTDKARDFARGYLVPLLQTWRA</sequence>
<name>A0A7K0CXE3_9NOCA</name>
<evidence type="ECO:0000256" key="2">
    <source>
        <dbReference type="ARBA" id="ARBA00023125"/>
    </source>
</evidence>